<dbReference type="InterPro" id="IPR014710">
    <property type="entry name" value="RmlC-like_jellyroll"/>
</dbReference>
<protein>
    <submittedName>
        <fullName evidence="3">Transcriptional regulator</fullName>
    </submittedName>
</protein>
<dbReference type="SUPFAM" id="SSF51182">
    <property type="entry name" value="RmlC-like cupins"/>
    <property type="match status" value="1"/>
</dbReference>
<name>A0A2K2FHS6_9CLOT</name>
<dbReference type="PANTHER" id="PTHR46797:SF19">
    <property type="entry name" value="BLL2473 PROTEIN"/>
    <property type="match status" value="1"/>
</dbReference>
<dbReference type="AlphaFoldDB" id="A0A2K2FHS6"/>
<dbReference type="InterPro" id="IPR013096">
    <property type="entry name" value="Cupin_2"/>
</dbReference>
<evidence type="ECO:0000313" key="4">
    <source>
        <dbReference type="Proteomes" id="UP000236151"/>
    </source>
</evidence>
<evidence type="ECO:0000259" key="2">
    <source>
        <dbReference type="PROSITE" id="PS50943"/>
    </source>
</evidence>
<dbReference type="GO" id="GO:0003677">
    <property type="term" value="F:DNA binding"/>
    <property type="evidence" value="ECO:0007669"/>
    <property type="project" value="UniProtKB-KW"/>
</dbReference>
<dbReference type="InterPro" id="IPR001387">
    <property type="entry name" value="Cro/C1-type_HTH"/>
</dbReference>
<accession>A0A2K2FHS6</accession>
<dbReference type="InterPro" id="IPR050807">
    <property type="entry name" value="TransReg_Diox_bact_type"/>
</dbReference>
<dbReference type="PROSITE" id="PS50943">
    <property type="entry name" value="HTH_CROC1"/>
    <property type="match status" value="1"/>
</dbReference>
<dbReference type="GO" id="GO:0005829">
    <property type="term" value="C:cytosol"/>
    <property type="evidence" value="ECO:0007669"/>
    <property type="project" value="TreeGrafter"/>
</dbReference>
<dbReference type="CDD" id="cd02209">
    <property type="entry name" value="cupin_XRE_C"/>
    <property type="match status" value="1"/>
</dbReference>
<gene>
    <name evidence="3" type="ORF">CDQ84_06380</name>
</gene>
<sequence length="184" mass="20834">MSEQIRQIAERLKELRNIAGLSPEDLAAQLKIPVDTYKEYESGEVDIPVSFLYKVASMFNVELTALLTGEGPKLHTYSLVRAGKGVSIERRKEYKYQSLAYNFANKKAEPFLVTVEPEDESTEVRYNSHTGQEFNYVLEGRMKVIIDGHEVVLNEGDSLYFDSGINHAMRALDNKPAKFLAIII</sequence>
<dbReference type="RefSeq" id="WP_103080894.1">
    <property type="nucleotide sequence ID" value="NZ_CP021850.1"/>
</dbReference>
<dbReference type="GO" id="GO:0003700">
    <property type="term" value="F:DNA-binding transcription factor activity"/>
    <property type="evidence" value="ECO:0007669"/>
    <property type="project" value="TreeGrafter"/>
</dbReference>
<dbReference type="Gene3D" id="2.60.120.10">
    <property type="entry name" value="Jelly Rolls"/>
    <property type="match status" value="1"/>
</dbReference>
<dbReference type="InterPro" id="IPR011051">
    <property type="entry name" value="RmlC_Cupin_sf"/>
</dbReference>
<keyword evidence="1" id="KW-0238">DNA-binding</keyword>
<proteinExistence type="predicted"/>
<organism evidence="3 4">
    <name type="scientific">Clostridium thermosuccinogenes</name>
    <dbReference type="NCBI Taxonomy" id="84032"/>
    <lineage>
        <taxon>Bacteria</taxon>
        <taxon>Bacillati</taxon>
        <taxon>Bacillota</taxon>
        <taxon>Clostridia</taxon>
        <taxon>Eubacteriales</taxon>
        <taxon>Clostridiaceae</taxon>
        <taxon>Clostridium</taxon>
    </lineage>
</organism>
<dbReference type="KEGG" id="cthd:CDO33_04880"/>
<dbReference type="Proteomes" id="UP000236151">
    <property type="component" value="Unassembled WGS sequence"/>
</dbReference>
<dbReference type="SUPFAM" id="SSF47413">
    <property type="entry name" value="lambda repressor-like DNA-binding domains"/>
    <property type="match status" value="1"/>
</dbReference>
<dbReference type="EMBL" id="NIOJ01000011">
    <property type="protein sequence ID" value="PNU00445.1"/>
    <property type="molecule type" value="Genomic_DNA"/>
</dbReference>
<dbReference type="OrthoDB" id="9814553at2"/>
<reference evidence="3 4" key="1">
    <citation type="submission" date="2017-06" db="EMBL/GenBank/DDBJ databases">
        <title>Investigating the central metabolism of Clostridium thermosuccinogenes.</title>
        <authorList>
            <person name="Koendjbiharie J.G."/>
            <person name="van Kranenburg R."/>
        </authorList>
    </citation>
    <scope>NUCLEOTIDE SEQUENCE [LARGE SCALE GENOMIC DNA]</scope>
    <source>
        <strain evidence="3 4">DSM 5806</strain>
    </source>
</reference>
<comment type="caution">
    <text evidence="3">The sequence shown here is derived from an EMBL/GenBank/DDBJ whole genome shotgun (WGS) entry which is preliminary data.</text>
</comment>
<keyword evidence="4" id="KW-1185">Reference proteome</keyword>
<dbReference type="PANTHER" id="PTHR46797">
    <property type="entry name" value="HTH-TYPE TRANSCRIPTIONAL REGULATOR"/>
    <property type="match status" value="1"/>
</dbReference>
<dbReference type="Gene3D" id="1.10.260.40">
    <property type="entry name" value="lambda repressor-like DNA-binding domains"/>
    <property type="match status" value="1"/>
</dbReference>
<dbReference type="InterPro" id="IPR010982">
    <property type="entry name" value="Lambda_DNA-bd_dom_sf"/>
</dbReference>
<evidence type="ECO:0000313" key="3">
    <source>
        <dbReference type="EMBL" id="PNU00445.1"/>
    </source>
</evidence>
<dbReference type="CDD" id="cd00093">
    <property type="entry name" value="HTH_XRE"/>
    <property type="match status" value="1"/>
</dbReference>
<dbReference type="Pfam" id="PF01381">
    <property type="entry name" value="HTH_3"/>
    <property type="match status" value="1"/>
</dbReference>
<dbReference type="Pfam" id="PF07883">
    <property type="entry name" value="Cupin_2"/>
    <property type="match status" value="1"/>
</dbReference>
<evidence type="ECO:0000256" key="1">
    <source>
        <dbReference type="ARBA" id="ARBA00023125"/>
    </source>
</evidence>
<dbReference type="SMART" id="SM00530">
    <property type="entry name" value="HTH_XRE"/>
    <property type="match status" value="1"/>
</dbReference>
<feature type="domain" description="HTH cro/C1-type" evidence="2">
    <location>
        <begin position="12"/>
        <end position="66"/>
    </location>
</feature>